<protein>
    <submittedName>
        <fullName evidence="2">Rad50</fullName>
    </submittedName>
</protein>
<proteinExistence type="predicted"/>
<name>A0A8S5Q094_9CAUD</name>
<dbReference type="PANTHER" id="PTHR19327:SF0">
    <property type="entry name" value="GOLGIN SUBFAMILY A MEMBER 4"/>
    <property type="match status" value="1"/>
</dbReference>
<dbReference type="GO" id="GO:0048193">
    <property type="term" value="P:Golgi vesicle transport"/>
    <property type="evidence" value="ECO:0007669"/>
    <property type="project" value="TreeGrafter"/>
</dbReference>
<dbReference type="EMBL" id="BK015555">
    <property type="protein sequence ID" value="DAE12586.1"/>
    <property type="molecule type" value="Genomic_DNA"/>
</dbReference>
<reference evidence="2" key="1">
    <citation type="journal article" date="2021" name="Proc. Natl. Acad. Sci. U.S.A.">
        <title>A Catalog of Tens of Thousands of Viruses from Human Metagenomes Reveals Hidden Associations with Chronic Diseases.</title>
        <authorList>
            <person name="Tisza M.J."/>
            <person name="Buck C.B."/>
        </authorList>
    </citation>
    <scope>NUCLEOTIDE SEQUENCE</scope>
    <source>
        <strain evidence="2">CtOCb13</strain>
    </source>
</reference>
<dbReference type="PANTHER" id="PTHR19327">
    <property type="entry name" value="GOLGIN"/>
    <property type="match status" value="1"/>
</dbReference>
<feature type="coiled-coil region" evidence="1">
    <location>
        <begin position="439"/>
        <end position="494"/>
    </location>
</feature>
<evidence type="ECO:0000256" key="1">
    <source>
        <dbReference type="SAM" id="Coils"/>
    </source>
</evidence>
<dbReference type="GO" id="GO:0031267">
    <property type="term" value="F:small GTPase binding"/>
    <property type="evidence" value="ECO:0007669"/>
    <property type="project" value="TreeGrafter"/>
</dbReference>
<evidence type="ECO:0000313" key="2">
    <source>
        <dbReference type="EMBL" id="DAE12586.1"/>
    </source>
</evidence>
<accession>A0A8S5Q094</accession>
<organism evidence="2">
    <name type="scientific">Siphoviridae sp. ctOCb13</name>
    <dbReference type="NCBI Taxonomy" id="2825477"/>
    <lineage>
        <taxon>Viruses</taxon>
        <taxon>Duplodnaviria</taxon>
        <taxon>Heunggongvirae</taxon>
        <taxon>Uroviricota</taxon>
        <taxon>Caudoviricetes</taxon>
    </lineage>
</organism>
<sequence length="622" mass="71061">MEIAKGKIGNALTSTASDHVVAVTADIYDEKQERYQEDINEYLLNHANDINDSLCCFSEGIWENNLYWSNVAIWDNNKYALTDALSERINTLSETHQTDTKAINQHLTEIDEALLQNGRKHDAFNTHLEKHDGEIKALQKLIAEHDQQITDLLYALSCFNSGQWENDFKWSNETLWENSNFMCNTFEDVYHLIEEHQQAITQLSNRISEVQKDAADTLKGINSTFDGFRKEHDAFRKEHQEFTKEHDAFRTEHQGFTSKLDNLDARDIEQQREIDTLLYRISILTNGQWDNTLLWINDSNWVNYNESAGCECPIDTGEQLETLHDNIANLQSGLSETDTKVANNEAIIAQHQDNLSSLNAAVDNNSSEIEEIKQAAVKEHRSVAYQFRALGRDQAAQDEKIAKIGEHFNCFADGIWNDMFIWDNEQLWANQTGVLKEALDDLQSSLHDTRQKLHEANEDIMTNLSLIQANHQLIENNTEAIQENETAINDLRGQFGCVEQGEWGNPYFWNNEDLWIDNPNGLVEVETEVIEHNNRITVLEAQFASFMQQFTAQQSIISQQQAQLETLMDCFTVLNVGKWQNLLLWDNTSKWSDTLITEAAGDSGVASVAVKSYDPETATVSI</sequence>
<keyword evidence="1" id="KW-0175">Coiled coil</keyword>